<sequence length="298" mass="33211">MELRHLRSFNVLAECANFTQAAKQLHVSQSTLSHTIKQLEDELKVELFDRVGKRVTLNRDGKQFLGTVARTLGELDSGIVSLRNCISELSGELRIGTTSTFNVRLLPGCVSEFLTQNPTVHVTIAELPGKSIEERVRNGQLDVGICYTPSDTGGLWFEPLFNEELVIFAPLNHPLAKRRRIRMVELHRQPLILPSAEVGARHILNACFRAVHAQPTPVAEINSIVPMFELSRSLRIPTIGSEFLSKAVSDFAVVRIVDPKPIRTPVLLQKQDGPQSATSKAFADILKRQCAHQSEQRL</sequence>
<dbReference type="Gene3D" id="3.40.190.290">
    <property type="match status" value="1"/>
</dbReference>
<dbReference type="PANTHER" id="PTHR30346:SF28">
    <property type="entry name" value="HTH-TYPE TRANSCRIPTIONAL REGULATOR CYNR"/>
    <property type="match status" value="1"/>
</dbReference>
<dbReference type="InterPro" id="IPR036388">
    <property type="entry name" value="WH-like_DNA-bd_sf"/>
</dbReference>
<keyword evidence="6" id="KW-1185">Reference proteome</keyword>
<evidence type="ECO:0000256" key="4">
    <source>
        <dbReference type="ARBA" id="ARBA00023163"/>
    </source>
</evidence>
<dbReference type="eggNOG" id="COG0583">
    <property type="taxonomic scope" value="Bacteria"/>
</dbReference>
<dbReference type="RefSeq" id="WP_011659316.1">
    <property type="nucleotide sequence ID" value="NC_008391.1"/>
</dbReference>
<keyword evidence="3" id="KW-0238">DNA-binding</keyword>
<dbReference type="Pfam" id="PF00126">
    <property type="entry name" value="HTH_1"/>
    <property type="match status" value="1"/>
</dbReference>
<dbReference type="EMBL" id="CP000441">
    <property type="protein sequence ID" value="ABI89883.1"/>
    <property type="molecule type" value="Genomic_DNA"/>
</dbReference>
<dbReference type="KEGG" id="bam:Bamb_4331"/>
<reference evidence="5" key="1">
    <citation type="submission" date="2006-08" db="EMBL/GenBank/DDBJ databases">
        <title>Complete sequence of Chromosome 2 of Burkholderia cepacia AMMD.</title>
        <authorList>
            <consortium name="US DOE Joint Genome Institute"/>
            <person name="Copeland A."/>
            <person name="Lucas S."/>
            <person name="Lapidus A."/>
            <person name="Barry K."/>
            <person name="Detter J.C."/>
            <person name="Glavina del Rio T."/>
            <person name="Hammon N."/>
            <person name="Israni S."/>
            <person name="Pitluck S."/>
            <person name="Bruce D."/>
            <person name="Chain P."/>
            <person name="Malfatti S."/>
            <person name="Shin M."/>
            <person name="Vergez L."/>
            <person name="Schmutz J."/>
            <person name="Larimer F."/>
            <person name="Land M."/>
            <person name="Hauser L."/>
            <person name="Kyrpides N."/>
            <person name="Kim E."/>
            <person name="Parke J."/>
            <person name="Coenye T."/>
            <person name="Konstantinidis K."/>
            <person name="Ramette A."/>
            <person name="Tiedje J."/>
            <person name="Richardson P."/>
        </authorList>
    </citation>
    <scope>NUCLEOTIDE SEQUENCE</scope>
    <source>
        <strain evidence="5">AMMD</strain>
    </source>
</reference>
<dbReference type="InterPro" id="IPR036390">
    <property type="entry name" value="WH_DNA-bd_sf"/>
</dbReference>
<keyword evidence="2" id="KW-0805">Transcription regulation</keyword>
<dbReference type="InterPro" id="IPR005119">
    <property type="entry name" value="LysR_subst-bd"/>
</dbReference>
<dbReference type="GeneID" id="93087295"/>
<organism evidence="5 6">
    <name type="scientific">Burkholderia ambifaria (strain ATCC BAA-244 / DSM 16087 / CCUG 44356 / LMG 19182 / AMMD)</name>
    <name type="common">Burkholderia cepacia (strain AMMD)</name>
    <dbReference type="NCBI Taxonomy" id="339670"/>
    <lineage>
        <taxon>Bacteria</taxon>
        <taxon>Pseudomonadati</taxon>
        <taxon>Pseudomonadota</taxon>
        <taxon>Betaproteobacteria</taxon>
        <taxon>Burkholderiales</taxon>
        <taxon>Burkholderiaceae</taxon>
        <taxon>Burkholderia</taxon>
        <taxon>Burkholderia cepacia complex</taxon>
    </lineage>
</organism>
<dbReference type="InterPro" id="IPR000847">
    <property type="entry name" value="LysR_HTH_N"/>
</dbReference>
<dbReference type="Proteomes" id="UP000000662">
    <property type="component" value="Chromosome 2"/>
</dbReference>
<dbReference type="AlphaFoldDB" id="Q0B7J0"/>
<dbReference type="GO" id="GO:0003700">
    <property type="term" value="F:DNA-binding transcription factor activity"/>
    <property type="evidence" value="ECO:0007669"/>
    <property type="project" value="InterPro"/>
</dbReference>
<dbReference type="GO" id="GO:0003677">
    <property type="term" value="F:DNA binding"/>
    <property type="evidence" value="ECO:0007669"/>
    <property type="project" value="UniProtKB-KW"/>
</dbReference>
<dbReference type="Gene3D" id="1.10.10.10">
    <property type="entry name" value="Winged helix-like DNA-binding domain superfamily/Winged helix DNA-binding domain"/>
    <property type="match status" value="1"/>
</dbReference>
<evidence type="ECO:0000256" key="2">
    <source>
        <dbReference type="ARBA" id="ARBA00023015"/>
    </source>
</evidence>
<evidence type="ECO:0000313" key="6">
    <source>
        <dbReference type="Proteomes" id="UP000000662"/>
    </source>
</evidence>
<comment type="similarity">
    <text evidence="1">Belongs to the LysR transcriptional regulatory family.</text>
</comment>
<dbReference type="PANTHER" id="PTHR30346">
    <property type="entry name" value="TRANSCRIPTIONAL DUAL REGULATOR HCAR-RELATED"/>
    <property type="match status" value="1"/>
</dbReference>
<dbReference type="FunFam" id="1.10.10.10:FF:000001">
    <property type="entry name" value="LysR family transcriptional regulator"/>
    <property type="match status" value="1"/>
</dbReference>
<gene>
    <name evidence="5" type="ordered locus">Bamb_4331</name>
</gene>
<dbReference type="CDD" id="cd05466">
    <property type="entry name" value="PBP2_LTTR_substrate"/>
    <property type="match status" value="1"/>
</dbReference>
<protein>
    <submittedName>
        <fullName evidence="5">Transcriptional regulator, LysR family</fullName>
    </submittedName>
</protein>
<evidence type="ECO:0000256" key="1">
    <source>
        <dbReference type="ARBA" id="ARBA00009437"/>
    </source>
</evidence>
<dbReference type="SUPFAM" id="SSF46785">
    <property type="entry name" value="Winged helix' DNA-binding domain"/>
    <property type="match status" value="1"/>
</dbReference>
<dbReference type="PATRIC" id="fig|339670.21.peg.4640"/>
<dbReference type="Pfam" id="PF03466">
    <property type="entry name" value="LysR_substrate"/>
    <property type="match status" value="1"/>
</dbReference>
<dbReference type="SUPFAM" id="SSF53850">
    <property type="entry name" value="Periplasmic binding protein-like II"/>
    <property type="match status" value="1"/>
</dbReference>
<name>Q0B7J0_BURCM</name>
<dbReference type="PROSITE" id="PS50931">
    <property type="entry name" value="HTH_LYSR"/>
    <property type="match status" value="1"/>
</dbReference>
<dbReference type="PRINTS" id="PR00039">
    <property type="entry name" value="HTHLYSR"/>
</dbReference>
<proteinExistence type="inferred from homology"/>
<evidence type="ECO:0000256" key="3">
    <source>
        <dbReference type="ARBA" id="ARBA00023125"/>
    </source>
</evidence>
<dbReference type="GO" id="GO:0032993">
    <property type="term" value="C:protein-DNA complex"/>
    <property type="evidence" value="ECO:0007669"/>
    <property type="project" value="TreeGrafter"/>
</dbReference>
<keyword evidence="4" id="KW-0804">Transcription</keyword>
<evidence type="ECO:0000313" key="5">
    <source>
        <dbReference type="EMBL" id="ABI89883.1"/>
    </source>
</evidence>
<accession>Q0B7J0</accession>